<dbReference type="InterPro" id="IPR035892">
    <property type="entry name" value="C2_domain_sf"/>
</dbReference>
<dbReference type="PROSITE" id="PS50004">
    <property type="entry name" value="C2"/>
    <property type="match status" value="1"/>
</dbReference>
<evidence type="ECO:0000259" key="1">
    <source>
        <dbReference type="PROSITE" id="PS50004"/>
    </source>
</evidence>
<dbReference type="CDD" id="cd04051">
    <property type="entry name" value="C2_SRC2_like"/>
    <property type="match status" value="1"/>
</dbReference>
<dbReference type="Proteomes" id="UP001604277">
    <property type="component" value="Unassembled WGS sequence"/>
</dbReference>
<name>A0ABD1PUT7_9LAMI</name>
<proteinExistence type="predicted"/>
<dbReference type="Gene3D" id="2.60.40.150">
    <property type="entry name" value="C2 domain"/>
    <property type="match status" value="1"/>
</dbReference>
<dbReference type="AlphaFoldDB" id="A0ABD1PUT7"/>
<keyword evidence="3" id="KW-1185">Reference proteome</keyword>
<organism evidence="2 3">
    <name type="scientific">Forsythia ovata</name>
    <dbReference type="NCBI Taxonomy" id="205694"/>
    <lineage>
        <taxon>Eukaryota</taxon>
        <taxon>Viridiplantae</taxon>
        <taxon>Streptophyta</taxon>
        <taxon>Embryophyta</taxon>
        <taxon>Tracheophyta</taxon>
        <taxon>Spermatophyta</taxon>
        <taxon>Magnoliopsida</taxon>
        <taxon>eudicotyledons</taxon>
        <taxon>Gunneridae</taxon>
        <taxon>Pentapetalae</taxon>
        <taxon>asterids</taxon>
        <taxon>lamiids</taxon>
        <taxon>Lamiales</taxon>
        <taxon>Oleaceae</taxon>
        <taxon>Forsythieae</taxon>
        <taxon>Forsythia</taxon>
    </lineage>
</organism>
<sequence>MECKKFEITLISADDLPDVRNFLIMKVYAKVSIKGESKTTKKIPVDIEGESNPKWNFSMEYTIGEAAVQQEGIDLSIKLYCKRTLGDRFIGEVNLPLKKLFDNGISDENISCTVAGTPRGRLNISYRFGERIFVKKPSGWRKAIEFGFLILLGGAFLLLKGPEDTEIPVFTDPKDVFIDNNDVFYDACDSSGGNN</sequence>
<dbReference type="PANTHER" id="PTHR32246:SF22">
    <property type="entry name" value="C2 DOMAIN-CONTAINING PROTEIN"/>
    <property type="match status" value="1"/>
</dbReference>
<feature type="domain" description="C2" evidence="1">
    <location>
        <begin position="1"/>
        <end position="110"/>
    </location>
</feature>
<comment type="caution">
    <text evidence="2">The sequence shown here is derived from an EMBL/GenBank/DDBJ whole genome shotgun (WGS) entry which is preliminary data.</text>
</comment>
<dbReference type="SMART" id="SM00239">
    <property type="entry name" value="C2"/>
    <property type="match status" value="1"/>
</dbReference>
<dbReference type="InterPro" id="IPR000008">
    <property type="entry name" value="C2_dom"/>
</dbReference>
<dbReference type="InterPro" id="IPR044750">
    <property type="entry name" value="C2_SRC2/BAP"/>
</dbReference>
<accession>A0ABD1PUT7</accession>
<reference evidence="3" key="1">
    <citation type="submission" date="2024-07" db="EMBL/GenBank/DDBJ databases">
        <title>Two chromosome-level genome assemblies of Korean endemic species Abeliophyllum distichum and Forsythia ovata (Oleaceae).</title>
        <authorList>
            <person name="Jang H."/>
        </authorList>
    </citation>
    <scope>NUCLEOTIDE SEQUENCE [LARGE SCALE GENOMIC DNA]</scope>
</reference>
<protein>
    <recommendedName>
        <fullName evidence="1">C2 domain-containing protein</fullName>
    </recommendedName>
</protein>
<dbReference type="SUPFAM" id="SSF49562">
    <property type="entry name" value="C2 domain (Calcium/lipid-binding domain, CaLB)"/>
    <property type="match status" value="1"/>
</dbReference>
<dbReference type="EMBL" id="JBFOLJ010000017">
    <property type="protein sequence ID" value="KAL2467686.1"/>
    <property type="molecule type" value="Genomic_DNA"/>
</dbReference>
<gene>
    <name evidence="2" type="ORF">Fot_51211</name>
</gene>
<evidence type="ECO:0000313" key="2">
    <source>
        <dbReference type="EMBL" id="KAL2467686.1"/>
    </source>
</evidence>
<evidence type="ECO:0000313" key="3">
    <source>
        <dbReference type="Proteomes" id="UP001604277"/>
    </source>
</evidence>
<dbReference type="Pfam" id="PF00168">
    <property type="entry name" value="C2"/>
    <property type="match status" value="1"/>
</dbReference>
<dbReference type="PANTHER" id="PTHR32246">
    <property type="entry name" value="INGRESSION PROTEIN FIC1"/>
    <property type="match status" value="1"/>
</dbReference>